<keyword evidence="8" id="KW-0675">Receptor</keyword>
<dbReference type="InterPro" id="IPR016132">
    <property type="entry name" value="Phyto_chromo_attachment"/>
</dbReference>
<dbReference type="CDD" id="cd00075">
    <property type="entry name" value="HATPase"/>
    <property type="match status" value="1"/>
</dbReference>
<dbReference type="PANTHER" id="PTHR43547:SF2">
    <property type="entry name" value="HYBRID SIGNAL TRANSDUCTION HISTIDINE KINASE C"/>
    <property type="match status" value="1"/>
</dbReference>
<organism evidence="11 12">
    <name type="scientific">Pseudomonas salomonii</name>
    <dbReference type="NCBI Taxonomy" id="191391"/>
    <lineage>
        <taxon>Bacteria</taxon>
        <taxon>Pseudomonadati</taxon>
        <taxon>Pseudomonadota</taxon>
        <taxon>Gammaproteobacteria</taxon>
        <taxon>Pseudomonadales</taxon>
        <taxon>Pseudomonadaceae</taxon>
        <taxon>Pseudomonas</taxon>
    </lineage>
</organism>
<keyword evidence="7" id="KW-0157">Chromophore</keyword>
<evidence type="ECO:0000256" key="2">
    <source>
        <dbReference type="ARBA" id="ARBA00006402"/>
    </source>
</evidence>
<dbReference type="InterPro" id="IPR013515">
    <property type="entry name" value="Phytochrome_cen-reg"/>
</dbReference>
<dbReference type="SUPFAM" id="SSF47384">
    <property type="entry name" value="Homodimeric domain of signal transducing histidine kinase"/>
    <property type="match status" value="1"/>
</dbReference>
<dbReference type="SUPFAM" id="SSF55874">
    <property type="entry name" value="ATPase domain of HSP90 chaperone/DNA topoisomerase II/histidine kinase"/>
    <property type="match status" value="1"/>
</dbReference>
<comment type="caution">
    <text evidence="11">The sequence shown here is derived from an EMBL/GenBank/DDBJ whole genome shotgun (WGS) entry which is preliminary data.</text>
</comment>
<dbReference type="InterPro" id="IPR013654">
    <property type="entry name" value="PAS_2"/>
</dbReference>
<dbReference type="Gene3D" id="3.30.450.40">
    <property type="match status" value="1"/>
</dbReference>
<evidence type="ECO:0000256" key="6">
    <source>
        <dbReference type="ARBA" id="ARBA00022606"/>
    </source>
</evidence>
<dbReference type="InterPro" id="IPR005467">
    <property type="entry name" value="His_kinase_dom"/>
</dbReference>
<evidence type="ECO:0000256" key="5">
    <source>
        <dbReference type="ARBA" id="ARBA00022553"/>
    </source>
</evidence>
<dbReference type="PROSITE" id="PS50046">
    <property type="entry name" value="PHYTOCHROME_2"/>
    <property type="match status" value="1"/>
</dbReference>
<evidence type="ECO:0000256" key="3">
    <source>
        <dbReference type="ARBA" id="ARBA00012438"/>
    </source>
</evidence>
<proteinExistence type="inferred from homology"/>
<dbReference type="EMBL" id="WKAT01000109">
    <property type="protein sequence ID" value="MCF5548513.1"/>
    <property type="molecule type" value="Genomic_DNA"/>
</dbReference>
<dbReference type="RefSeq" id="WP_236374821.1">
    <property type="nucleotide sequence ID" value="NZ_WKAT01000109.1"/>
</dbReference>
<evidence type="ECO:0000256" key="7">
    <source>
        <dbReference type="ARBA" id="ARBA00022991"/>
    </source>
</evidence>
<comment type="similarity">
    <text evidence="2">In the N-terminal section; belongs to the phytochrome family.</text>
</comment>
<evidence type="ECO:0000313" key="11">
    <source>
        <dbReference type="EMBL" id="MCF5548513.1"/>
    </source>
</evidence>
<dbReference type="Pfam" id="PF02518">
    <property type="entry name" value="HATPase_c"/>
    <property type="match status" value="1"/>
</dbReference>
<dbReference type="InterPro" id="IPR003018">
    <property type="entry name" value="GAF"/>
</dbReference>
<evidence type="ECO:0000256" key="4">
    <source>
        <dbReference type="ARBA" id="ARBA00022543"/>
    </source>
</evidence>
<dbReference type="InterPro" id="IPR003594">
    <property type="entry name" value="HATPase_dom"/>
</dbReference>
<dbReference type="InterPro" id="IPR003661">
    <property type="entry name" value="HisK_dim/P_dom"/>
</dbReference>
<comment type="catalytic activity">
    <reaction evidence="1">
        <text>ATP + protein L-histidine = ADP + protein N-phospho-L-histidine.</text>
        <dbReference type="EC" id="2.7.13.3"/>
    </reaction>
</comment>
<keyword evidence="4" id="KW-0600">Photoreceptor protein</keyword>
<evidence type="ECO:0000256" key="1">
    <source>
        <dbReference type="ARBA" id="ARBA00000085"/>
    </source>
</evidence>
<keyword evidence="6" id="KW-0716">Sensory transduction</keyword>
<evidence type="ECO:0000259" key="9">
    <source>
        <dbReference type="PROSITE" id="PS50046"/>
    </source>
</evidence>
<protein>
    <recommendedName>
        <fullName evidence="3">histidine kinase</fullName>
        <ecNumber evidence="3">2.7.13.3</ecNumber>
    </recommendedName>
</protein>
<dbReference type="Pfam" id="PF08446">
    <property type="entry name" value="PAS_2"/>
    <property type="match status" value="1"/>
</dbReference>
<feature type="domain" description="Histidine kinase" evidence="10">
    <location>
        <begin position="519"/>
        <end position="737"/>
    </location>
</feature>
<reference evidence="11 12" key="1">
    <citation type="submission" date="2019-11" db="EMBL/GenBank/DDBJ databases">
        <title>Epiphytic Pseudomonas syringae from cherry orchards.</title>
        <authorList>
            <person name="Hulin M.T."/>
        </authorList>
    </citation>
    <scope>NUCLEOTIDE SEQUENCE [LARGE SCALE GENOMIC DNA]</scope>
    <source>
        <strain evidence="11 12">PA-3-2A</strain>
    </source>
</reference>
<dbReference type="InterPro" id="IPR036097">
    <property type="entry name" value="HisK_dim/P_sf"/>
</dbReference>
<dbReference type="PROSITE" id="PS50109">
    <property type="entry name" value="HIS_KIN"/>
    <property type="match status" value="1"/>
</dbReference>
<name>A0ABS9GS28_9PSED</name>
<feature type="domain" description="Phytochrome chromophore attachment site" evidence="9">
    <location>
        <begin position="144"/>
        <end position="302"/>
    </location>
</feature>
<dbReference type="InterPro" id="IPR043150">
    <property type="entry name" value="Phytochrome_PHY_sf"/>
</dbReference>
<dbReference type="Gene3D" id="1.10.287.130">
    <property type="match status" value="1"/>
</dbReference>
<dbReference type="Pfam" id="PF00512">
    <property type="entry name" value="HisKA"/>
    <property type="match status" value="1"/>
</dbReference>
<keyword evidence="5" id="KW-0597">Phosphoprotein</keyword>
<dbReference type="SMART" id="SM00388">
    <property type="entry name" value="HisKA"/>
    <property type="match status" value="1"/>
</dbReference>
<dbReference type="SUPFAM" id="SSF55781">
    <property type="entry name" value="GAF domain-like"/>
    <property type="match status" value="2"/>
</dbReference>
<dbReference type="SMART" id="SM00387">
    <property type="entry name" value="HATPase_c"/>
    <property type="match status" value="1"/>
</dbReference>
<dbReference type="Gene3D" id="3.30.450.270">
    <property type="match status" value="1"/>
</dbReference>
<evidence type="ECO:0000259" key="10">
    <source>
        <dbReference type="PROSITE" id="PS50109"/>
    </source>
</evidence>
<evidence type="ECO:0000313" key="12">
    <source>
        <dbReference type="Proteomes" id="UP000814158"/>
    </source>
</evidence>
<dbReference type="Proteomes" id="UP000814158">
    <property type="component" value="Unassembled WGS sequence"/>
</dbReference>
<dbReference type="Pfam" id="PF01590">
    <property type="entry name" value="GAF"/>
    <property type="match status" value="1"/>
</dbReference>
<dbReference type="InterPro" id="IPR036890">
    <property type="entry name" value="HATPase_C_sf"/>
</dbReference>
<dbReference type="Gene3D" id="3.30.450.20">
    <property type="entry name" value="PAS domain"/>
    <property type="match status" value="1"/>
</dbReference>
<dbReference type="InterPro" id="IPR001294">
    <property type="entry name" value="Phytochrome"/>
</dbReference>
<dbReference type="SUPFAM" id="SSF55785">
    <property type="entry name" value="PYP-like sensor domain (PAS domain)"/>
    <property type="match status" value="1"/>
</dbReference>
<evidence type="ECO:0000256" key="8">
    <source>
        <dbReference type="ARBA" id="ARBA00023170"/>
    </source>
</evidence>
<dbReference type="CDD" id="cd00082">
    <property type="entry name" value="HisKA"/>
    <property type="match status" value="1"/>
</dbReference>
<dbReference type="SMART" id="SM00065">
    <property type="entry name" value="GAF"/>
    <property type="match status" value="1"/>
</dbReference>
<sequence length="742" mass="80896">MKPLPATNANNALRDDCASEPIHIPGTIQPHGLLLTLSEPALVVLQASTNLNAALGLGPATLTGKALASLVGDAALAGIRLALADLDADEDELHQVTLNGELFDALLHRHQGLLLLELERSVTPRHTAQMHVARTLRRLQSAKSLDGLYQTCVTEIRALTGYDRVTLYRFEQEGHGKVIGESLSDGMQPYLGLCFPASDIPPQARELYRLNWIRVIPDAEYLPVPILPALRPDTGQALDLSFAVLRSVSPVHCRYLKNMGVRSSMSISLLKDDQLWGLITCGHREPLRVPHELRTACISIGQLLSMQITLLQEQEARRQQQEKTGMIDRLVAAMAAQTCDVLESLLPHADTLLSLTAAEGLAILVEERLHRFGVCPSEADIRALYPWIRQQGKGVVASHQLSADFPPAAACQAFASGLLALRLPKPTDNAVMWFRPEVKTTVQWSGEPIKHGEAGAAALSPRQSFALWKQQVDGKALQWSASELQAVESLRRNALEHDLARQVQREHAAVRARDELVAVVSHDLRSPLTILLMQCGMMRKMVPADDTKATFRLNTAIETMQTATARMNTLLTDLIDLSRIEAGRYQVALQAVDVAPTLEQLGLMWHPLAAAKGVNLTWRTQPGLCVQADPERLFQVFSNLLGNALKFTDLGGAIEVIAQAAGDDVLFRVCDNGVGIGAAQLPYIFERYWTSREGNPNGSGLGLYICHGIVEAHGGSLWAESVAGQGSVFSFRIAAALSRSVE</sequence>
<dbReference type="PRINTS" id="PR01033">
    <property type="entry name" value="PHYTOCHROME"/>
</dbReference>
<dbReference type="InterPro" id="IPR029016">
    <property type="entry name" value="GAF-like_dom_sf"/>
</dbReference>
<dbReference type="EC" id="2.7.13.3" evidence="3"/>
<dbReference type="PANTHER" id="PTHR43547">
    <property type="entry name" value="TWO-COMPONENT HISTIDINE KINASE"/>
    <property type="match status" value="1"/>
</dbReference>
<dbReference type="Gene3D" id="3.30.565.10">
    <property type="entry name" value="Histidine kinase-like ATPase, C-terminal domain"/>
    <property type="match status" value="1"/>
</dbReference>
<dbReference type="Pfam" id="PF00360">
    <property type="entry name" value="PHY"/>
    <property type="match status" value="1"/>
</dbReference>
<accession>A0ABS9GS28</accession>
<gene>
    <name evidence="11" type="ORF">GIV68_27610</name>
</gene>
<dbReference type="InterPro" id="IPR035965">
    <property type="entry name" value="PAS-like_dom_sf"/>
</dbReference>
<keyword evidence="12" id="KW-1185">Reference proteome</keyword>